<evidence type="ECO:0000256" key="1">
    <source>
        <dbReference type="SAM" id="Coils"/>
    </source>
</evidence>
<feature type="coiled-coil region" evidence="1">
    <location>
        <begin position="98"/>
        <end position="125"/>
    </location>
</feature>
<organism evidence="2 3">
    <name type="scientific">Oldenlandia corymbosa var. corymbosa</name>
    <dbReference type="NCBI Taxonomy" id="529605"/>
    <lineage>
        <taxon>Eukaryota</taxon>
        <taxon>Viridiplantae</taxon>
        <taxon>Streptophyta</taxon>
        <taxon>Embryophyta</taxon>
        <taxon>Tracheophyta</taxon>
        <taxon>Spermatophyta</taxon>
        <taxon>Magnoliopsida</taxon>
        <taxon>eudicotyledons</taxon>
        <taxon>Gunneridae</taxon>
        <taxon>Pentapetalae</taxon>
        <taxon>asterids</taxon>
        <taxon>lamiids</taxon>
        <taxon>Gentianales</taxon>
        <taxon>Rubiaceae</taxon>
        <taxon>Rubioideae</taxon>
        <taxon>Spermacoceae</taxon>
        <taxon>Hedyotis-Oldenlandia complex</taxon>
        <taxon>Oldenlandia</taxon>
    </lineage>
</organism>
<accession>A0AAV1CWH1</accession>
<evidence type="ECO:0000313" key="2">
    <source>
        <dbReference type="EMBL" id="CAI9099985.1"/>
    </source>
</evidence>
<dbReference type="AlphaFoldDB" id="A0AAV1CWH1"/>
<keyword evidence="3" id="KW-1185">Reference proteome</keyword>
<protein>
    <submittedName>
        <fullName evidence="2">OLC1v1036889C1</fullName>
    </submittedName>
</protein>
<proteinExistence type="predicted"/>
<keyword evidence="1" id="KW-0175">Coiled coil</keyword>
<dbReference type="EMBL" id="OX459120">
    <property type="protein sequence ID" value="CAI9099985.1"/>
    <property type="molecule type" value="Genomic_DNA"/>
</dbReference>
<reference evidence="2" key="1">
    <citation type="submission" date="2023-03" db="EMBL/GenBank/DDBJ databases">
        <authorList>
            <person name="Julca I."/>
        </authorList>
    </citation>
    <scope>NUCLEOTIDE SEQUENCE</scope>
</reference>
<name>A0AAV1CWH1_OLDCO</name>
<evidence type="ECO:0000313" key="3">
    <source>
        <dbReference type="Proteomes" id="UP001161247"/>
    </source>
</evidence>
<gene>
    <name evidence="2" type="ORF">OLC1_LOCUS9910</name>
</gene>
<sequence>MIRRYAEQIHPHCPDFDGEPTGSLTNTVDEFAGEIQSLEEEIQEQCISMLEHPQQSTSLTTDQALEVITSILENVLEMRSFFLHALIQQDPHNPVHFLGDLVKAMEDLEEELTFLKSLIRFTAQRRVVELAQDLFGHAADISIRYVLSDLNEGQFKISTLAQEMKPIDPQVFRTYTQALSILKSDHTQEEMVDTTIIAMNDILHYLISKSLGDASMECLFSCGFSER</sequence>
<dbReference type="Proteomes" id="UP001161247">
    <property type="component" value="Chromosome 3"/>
</dbReference>